<accession>A0A9Q4GKD7</accession>
<dbReference type="RefSeq" id="WP_200253085.1">
    <property type="nucleotide sequence ID" value="NZ_JAENIQ020000002.1"/>
</dbReference>
<keyword evidence="5" id="KW-1185">Reference proteome</keyword>
<evidence type="ECO:0000313" key="3">
    <source>
        <dbReference type="EMBL" id="MCX7467315.1"/>
    </source>
</evidence>
<dbReference type="EMBL" id="JAPMKU010000001">
    <property type="protein sequence ID" value="MCX7467315.1"/>
    <property type="molecule type" value="Genomic_DNA"/>
</dbReference>
<reference evidence="3" key="1">
    <citation type="submission" date="2022-11" db="EMBL/GenBank/DDBJ databases">
        <title>Corynebacterium sp. isolated from Penguins.</title>
        <authorList>
            <person name="Sedlar K."/>
            <person name="Svec P."/>
        </authorList>
    </citation>
    <scope>NUCLEOTIDE SEQUENCE</scope>
    <source>
        <strain evidence="2">P7003</strain>
        <strain evidence="3">P7374</strain>
    </source>
</reference>
<evidence type="ECO:0000313" key="5">
    <source>
        <dbReference type="Proteomes" id="UP001081709"/>
    </source>
</evidence>
<gene>
    <name evidence="2" type="ORF">OS125_02935</name>
    <name evidence="3" type="ORF">OS129_00260</name>
</gene>
<sequence length="139" mass="14581">MTQRSSCSTAPALRDGSGTAQPGHPTVSADTAYARLSVTGLPVALRPVVESAMAVCLATPGAPVPPGTDPLTADWCTNWRRSTAVPRAVDCDQPLSGARREFLRLSRLLEGLGETHGFEVELTVFDGGPSDGPILLDRI</sequence>
<evidence type="ECO:0000256" key="1">
    <source>
        <dbReference type="SAM" id="MobiDB-lite"/>
    </source>
</evidence>
<dbReference type="Proteomes" id="UP001071478">
    <property type="component" value="Unassembled WGS sequence"/>
</dbReference>
<dbReference type="Proteomes" id="UP001081709">
    <property type="component" value="Unassembled WGS sequence"/>
</dbReference>
<evidence type="ECO:0000313" key="4">
    <source>
        <dbReference type="Proteomes" id="UP001071478"/>
    </source>
</evidence>
<proteinExistence type="predicted"/>
<name>A0A9Q4GKD7_9CORY</name>
<evidence type="ECO:0000313" key="2">
    <source>
        <dbReference type="EMBL" id="MCX7444202.1"/>
    </source>
</evidence>
<dbReference type="AlphaFoldDB" id="A0A9Q4GKD7"/>
<protein>
    <submittedName>
        <fullName evidence="3">Uncharacterized protein</fullName>
    </submittedName>
</protein>
<feature type="region of interest" description="Disordered" evidence="1">
    <location>
        <begin position="1"/>
        <end position="26"/>
    </location>
</feature>
<comment type="caution">
    <text evidence="3">The sequence shown here is derived from an EMBL/GenBank/DDBJ whole genome shotgun (WGS) entry which is preliminary data.</text>
</comment>
<dbReference type="EMBL" id="JAPMKV010000001">
    <property type="protein sequence ID" value="MCX7444202.1"/>
    <property type="molecule type" value="Genomic_DNA"/>
</dbReference>
<organism evidence="3 4">
    <name type="scientific">Corynebacterium pygosceleis</name>
    <dbReference type="NCBI Taxonomy" id="2800406"/>
    <lineage>
        <taxon>Bacteria</taxon>
        <taxon>Bacillati</taxon>
        <taxon>Actinomycetota</taxon>
        <taxon>Actinomycetes</taxon>
        <taxon>Mycobacteriales</taxon>
        <taxon>Corynebacteriaceae</taxon>
        <taxon>Corynebacterium</taxon>
    </lineage>
</organism>